<dbReference type="EMBL" id="KB822713">
    <property type="protein sequence ID" value="ETN45150.1"/>
    <property type="molecule type" value="Genomic_DNA"/>
</dbReference>
<accession>W2S928</accession>
<dbReference type="InterPro" id="IPR039852">
    <property type="entry name" value="CAND1/CAND2"/>
</dbReference>
<evidence type="ECO:0000256" key="2">
    <source>
        <dbReference type="ARBA" id="ARBA00022737"/>
    </source>
</evidence>
<feature type="domain" description="TATA-binding protein interacting (TIP20)" evidence="5">
    <location>
        <begin position="1152"/>
        <end position="1323"/>
    </location>
</feature>
<name>W2S928_CYPE1</name>
<keyword evidence="2" id="KW-0677">Repeat</keyword>
<keyword evidence="3" id="KW-0833">Ubl conjugation pathway</keyword>
<dbReference type="Gene3D" id="1.25.10.10">
    <property type="entry name" value="Leucine-rich Repeat Variant"/>
    <property type="match status" value="1"/>
</dbReference>
<dbReference type="HOGENOM" id="CLU_007157_0_0_1"/>
<dbReference type="eggNOG" id="KOG1824">
    <property type="taxonomic scope" value="Eukaryota"/>
</dbReference>
<evidence type="ECO:0000313" key="6">
    <source>
        <dbReference type="EMBL" id="ETN45150.1"/>
    </source>
</evidence>
<dbReference type="InterPro" id="IPR011989">
    <property type="entry name" value="ARM-like"/>
</dbReference>
<dbReference type="VEuPathDB" id="FungiDB:HMPREF1541_10027"/>
<feature type="region of interest" description="Disordered" evidence="4">
    <location>
        <begin position="477"/>
        <end position="527"/>
    </location>
</feature>
<keyword evidence="7" id="KW-1185">Reference proteome</keyword>
<evidence type="ECO:0000256" key="4">
    <source>
        <dbReference type="SAM" id="MobiDB-lite"/>
    </source>
</evidence>
<dbReference type="GO" id="GO:0010265">
    <property type="term" value="P:SCF complex assembly"/>
    <property type="evidence" value="ECO:0007669"/>
    <property type="project" value="InterPro"/>
</dbReference>
<evidence type="ECO:0000256" key="1">
    <source>
        <dbReference type="ARBA" id="ARBA00007657"/>
    </source>
</evidence>
<dbReference type="OrthoDB" id="6260732at2759"/>
<dbReference type="InterPro" id="IPR016024">
    <property type="entry name" value="ARM-type_fold"/>
</dbReference>
<dbReference type="InParanoid" id="W2S928"/>
<dbReference type="Pfam" id="PF08623">
    <property type="entry name" value="TIP120"/>
    <property type="match status" value="1"/>
</dbReference>
<comment type="similarity">
    <text evidence="1">Belongs to the CAND family.</text>
</comment>
<dbReference type="PANTHER" id="PTHR12696">
    <property type="entry name" value="TIP120"/>
    <property type="match status" value="1"/>
</dbReference>
<reference evidence="6 7" key="1">
    <citation type="submission" date="2013-03" db="EMBL/GenBank/DDBJ databases">
        <title>The Genome Sequence of Phialophora europaea CBS 101466.</title>
        <authorList>
            <consortium name="The Broad Institute Genomics Platform"/>
            <person name="Cuomo C."/>
            <person name="de Hoog S."/>
            <person name="Gorbushina A."/>
            <person name="Walker B."/>
            <person name="Young S.K."/>
            <person name="Zeng Q."/>
            <person name="Gargeya S."/>
            <person name="Fitzgerald M."/>
            <person name="Haas B."/>
            <person name="Abouelleil A."/>
            <person name="Allen A.W."/>
            <person name="Alvarado L."/>
            <person name="Arachchi H.M."/>
            <person name="Berlin A.M."/>
            <person name="Chapman S.B."/>
            <person name="Gainer-Dewar J."/>
            <person name="Goldberg J."/>
            <person name="Griggs A."/>
            <person name="Gujja S."/>
            <person name="Hansen M."/>
            <person name="Howarth C."/>
            <person name="Imamovic A."/>
            <person name="Ireland A."/>
            <person name="Larimer J."/>
            <person name="McCowan C."/>
            <person name="Murphy C."/>
            <person name="Pearson M."/>
            <person name="Poon T.W."/>
            <person name="Priest M."/>
            <person name="Roberts A."/>
            <person name="Saif S."/>
            <person name="Shea T."/>
            <person name="Sisk P."/>
            <person name="Sykes S."/>
            <person name="Wortman J."/>
            <person name="Nusbaum C."/>
            <person name="Birren B."/>
        </authorList>
    </citation>
    <scope>NUCLEOTIDE SEQUENCE [LARGE SCALE GENOMIC DNA]</scope>
    <source>
        <strain evidence="6 7">CBS 101466</strain>
    </source>
</reference>
<dbReference type="InterPro" id="IPR013932">
    <property type="entry name" value="TATA-bd_TIP120"/>
</dbReference>
<evidence type="ECO:0000259" key="5">
    <source>
        <dbReference type="Pfam" id="PF08623"/>
    </source>
</evidence>
<dbReference type="RefSeq" id="XP_008712920.1">
    <property type="nucleotide sequence ID" value="XM_008714698.1"/>
</dbReference>
<sequence>MAKDRGSMAHSIGALLNKLNDPDPDIRFMQLSDLANILTSPTSEHLKSDPGQTGRIIDGLLKSLSDQHGEVQNQALKCVGPLAARTPGEIIVPLIDKITDLTTSDIDVTIPNTALRSLIASLPQPGSAMASQQEIKEAYNAISKVLIPRLIGRVVVPGAKSAPKVPVGLLQPQQDKGYNPDAVDVMLEIVKCYGASLQEQELVALAQAVMQIIESPQAGGVVKKRALAGIGALIIHFTDSQVSSFIAALVQSFQTPNLSNDHRRYLIATLGTLAKSTPAKFGPHLDAALPHVLSALSQEELDANADDSDDDIEADSELEELRETALQAIDAMIGSCPSEMKDHLPAAIGATLRYLKYDPNVAEIDDEEMGGTHDAGSDDGITEDAVDDDDEYAELDDDGTFSDVDDLSWKVRRCAAKALFTMISALSAADHDTLFGKIAPVLLSRLYNEREDSVRLEIISATTALIRKAGPPAHVSYGLSSFDGDAPPPNSRKRRRQDSEVSQNDPELRGLVLSRSSPPIDDALPPSSGAQADLAAIIPKMVQALSKVWKKASIPLKQAGIIMIKTLALTRNGALADYLQQLEDPVADALKPGTGPSGASASSGSSATVAGLQIETLATISIIAETNSTTVLTPFVIALIPPVTATAKDRNFKVSSEALATIEQFVKALTPPRLPSANQDHAIHIEKLFNVIVDRVTDNNTDLEVRHRAIQVFGVLISRTSSTQLLSTAARAKALGVLDDRLKNETTRLASARAIGLVGESASITDSIGSAWVQEVSLEMANQLRKSDRALRGACLEALQYLALNAVTASLYDSVTIAQLMTHLLPLLSGSDLHLLTPTLVILSKIVPTNPQSLVSDDLVQALCDVSKSRLEGSPLKAFLLVIKVIGEQGSGNTLMQGLLAIGVAGDTIVLGRAIGTLLVYSSAELTVSVPTFLTELETAQDPAAMCLALAVLGEVGFRMGPKSPVQMEVFTRCLAAESDRVRLTAAAALGSASSSNLSECLPFILQNLGQGSEQEYLYLHALKEILQHVTETGGKEIASYASDLWQKLFSISATDDNRAVGAECIGRLSMIDASTYIPQLSQSLQDSDASTRGTVISAFRFTLADTSSSYNALLTRMIVPMLRTMLSDADIGNRRLAVTTLNAAIHNKPNLVIPEISQLLPQVLQDSVINPELIRVITIGPFKHNEDSGLDLRKSTYATLYALLDQPAAILHLPIPQVFDRILDGITDDADIRTLCNLMLTRLSHIDPVETRRRLSQLADKFKTVLGHKLKDNAVKQEIEKVNEANAAVIRTTLELDKAFPSAASDGGGEMVGWKGYVENVKKDFAGVVRSIQNES</sequence>
<evidence type="ECO:0000256" key="3">
    <source>
        <dbReference type="ARBA" id="ARBA00022786"/>
    </source>
</evidence>
<gene>
    <name evidence="6" type="ORF">HMPREF1541_10027</name>
</gene>
<organism evidence="6 7">
    <name type="scientific">Cyphellophora europaea (strain CBS 101466)</name>
    <name type="common">Phialophora europaea</name>
    <dbReference type="NCBI Taxonomy" id="1220924"/>
    <lineage>
        <taxon>Eukaryota</taxon>
        <taxon>Fungi</taxon>
        <taxon>Dikarya</taxon>
        <taxon>Ascomycota</taxon>
        <taxon>Pezizomycotina</taxon>
        <taxon>Eurotiomycetes</taxon>
        <taxon>Chaetothyriomycetidae</taxon>
        <taxon>Chaetothyriales</taxon>
        <taxon>Cyphellophoraceae</taxon>
        <taxon>Cyphellophora</taxon>
    </lineage>
</organism>
<proteinExistence type="inferred from homology"/>
<dbReference type="STRING" id="1220924.W2S928"/>
<dbReference type="SUPFAM" id="SSF48371">
    <property type="entry name" value="ARM repeat"/>
    <property type="match status" value="1"/>
</dbReference>
<dbReference type="Pfam" id="PF25782">
    <property type="entry name" value="TPR_CAND1"/>
    <property type="match status" value="1"/>
</dbReference>
<protein>
    <recommendedName>
        <fullName evidence="5">TATA-binding protein interacting (TIP20) domain-containing protein</fullName>
    </recommendedName>
</protein>
<dbReference type="Proteomes" id="UP000030752">
    <property type="component" value="Unassembled WGS sequence"/>
</dbReference>
<dbReference type="GeneID" id="19977366"/>
<evidence type="ECO:0000313" key="7">
    <source>
        <dbReference type="Proteomes" id="UP000030752"/>
    </source>
</evidence>